<keyword evidence="2" id="KW-1185">Reference proteome</keyword>
<reference evidence="1 2" key="1">
    <citation type="submission" date="2023-01" db="EMBL/GenBank/DDBJ databases">
        <authorList>
            <person name="Kreplak J."/>
        </authorList>
    </citation>
    <scope>NUCLEOTIDE SEQUENCE [LARGE SCALE GENOMIC DNA]</scope>
</reference>
<protein>
    <recommendedName>
        <fullName evidence="3">ABC transporter domain-containing protein</fullName>
    </recommendedName>
</protein>
<dbReference type="Proteomes" id="UP001157006">
    <property type="component" value="Chromosome 4"/>
</dbReference>
<dbReference type="SUPFAM" id="SSF52540">
    <property type="entry name" value="P-loop containing nucleoside triphosphate hydrolases"/>
    <property type="match status" value="1"/>
</dbReference>
<organism evidence="1 2">
    <name type="scientific">Vicia faba</name>
    <name type="common">Broad bean</name>
    <name type="synonym">Faba vulgaris</name>
    <dbReference type="NCBI Taxonomy" id="3906"/>
    <lineage>
        <taxon>Eukaryota</taxon>
        <taxon>Viridiplantae</taxon>
        <taxon>Streptophyta</taxon>
        <taxon>Embryophyta</taxon>
        <taxon>Tracheophyta</taxon>
        <taxon>Spermatophyta</taxon>
        <taxon>Magnoliopsida</taxon>
        <taxon>eudicotyledons</taxon>
        <taxon>Gunneridae</taxon>
        <taxon>Pentapetalae</taxon>
        <taxon>rosids</taxon>
        <taxon>fabids</taxon>
        <taxon>Fabales</taxon>
        <taxon>Fabaceae</taxon>
        <taxon>Papilionoideae</taxon>
        <taxon>50 kb inversion clade</taxon>
        <taxon>NPAAA clade</taxon>
        <taxon>Hologalegina</taxon>
        <taxon>IRL clade</taxon>
        <taxon>Fabeae</taxon>
        <taxon>Vicia</taxon>
    </lineage>
</organism>
<dbReference type="PANTHER" id="PTHR48040">
    <property type="entry name" value="PLEIOTROPIC DRUG RESISTANCE PROTEIN 1-LIKE ISOFORM X1"/>
    <property type="match status" value="1"/>
</dbReference>
<proteinExistence type="predicted"/>
<sequence length="210" mass="23332">MENFTASFNKSQALISEEALAEINAATTGDHISLDYRLKSNVLQLSYKLAYKNSSYSVYDDRYNFNAAKGKASRRSFSSTTVSAKVGSISETDHSRKREMVLPFTPLSITFDEIGYEVDMPQEIKAKGILEDPLELLKGVNGAFRPGVLTALMGISGAGKTTLMDVDSATRKMFIEEVMELIELTSIRERLVGFPGAFLPWQSWKRSFSS</sequence>
<accession>A0AAV1AP86</accession>
<evidence type="ECO:0000313" key="2">
    <source>
        <dbReference type="Proteomes" id="UP001157006"/>
    </source>
</evidence>
<gene>
    <name evidence="1" type="ORF">VFH_IV175880</name>
</gene>
<evidence type="ECO:0008006" key="3">
    <source>
        <dbReference type="Google" id="ProtNLM"/>
    </source>
</evidence>
<dbReference type="Gene3D" id="3.40.50.300">
    <property type="entry name" value="P-loop containing nucleotide triphosphate hydrolases"/>
    <property type="match status" value="1"/>
</dbReference>
<dbReference type="PANTHER" id="PTHR48040:SF57">
    <property type="entry name" value="PLEIOTROPIC DRUG RESISTANCE PROTEIN 1-LIKE ISOFORM X1"/>
    <property type="match status" value="1"/>
</dbReference>
<dbReference type="InterPro" id="IPR027417">
    <property type="entry name" value="P-loop_NTPase"/>
</dbReference>
<evidence type="ECO:0000313" key="1">
    <source>
        <dbReference type="EMBL" id="CAI8610307.1"/>
    </source>
</evidence>
<dbReference type="AlphaFoldDB" id="A0AAV1AP86"/>
<dbReference type="EMBL" id="OX451739">
    <property type="protein sequence ID" value="CAI8610307.1"/>
    <property type="molecule type" value="Genomic_DNA"/>
</dbReference>
<name>A0AAV1AP86_VICFA</name>